<accession>A0ABN2TQE7</accession>
<proteinExistence type="predicted"/>
<protein>
    <submittedName>
        <fullName evidence="1">Uncharacterized protein</fullName>
    </submittedName>
</protein>
<name>A0ABN2TQE7_9ACTN</name>
<reference evidence="1 2" key="1">
    <citation type="journal article" date="2019" name="Int. J. Syst. Evol. Microbiol.">
        <title>The Global Catalogue of Microorganisms (GCM) 10K type strain sequencing project: providing services to taxonomists for standard genome sequencing and annotation.</title>
        <authorList>
            <consortium name="The Broad Institute Genomics Platform"/>
            <consortium name="The Broad Institute Genome Sequencing Center for Infectious Disease"/>
            <person name="Wu L."/>
            <person name="Ma J."/>
        </authorList>
    </citation>
    <scope>NUCLEOTIDE SEQUENCE [LARGE SCALE GENOMIC DNA]</scope>
    <source>
        <strain evidence="1 2">JCM 16014</strain>
    </source>
</reference>
<evidence type="ECO:0000313" key="2">
    <source>
        <dbReference type="Proteomes" id="UP001500751"/>
    </source>
</evidence>
<organism evidence="1 2">
    <name type="scientific">Catenulispora yoronensis</name>
    <dbReference type="NCBI Taxonomy" id="450799"/>
    <lineage>
        <taxon>Bacteria</taxon>
        <taxon>Bacillati</taxon>
        <taxon>Actinomycetota</taxon>
        <taxon>Actinomycetes</taxon>
        <taxon>Catenulisporales</taxon>
        <taxon>Catenulisporaceae</taxon>
        <taxon>Catenulispora</taxon>
    </lineage>
</organism>
<gene>
    <name evidence="1" type="ORF">GCM10009839_10210</name>
</gene>
<dbReference type="EMBL" id="BAAAQN010000004">
    <property type="protein sequence ID" value="GAA2016545.1"/>
    <property type="molecule type" value="Genomic_DNA"/>
</dbReference>
<dbReference type="Proteomes" id="UP001500751">
    <property type="component" value="Unassembled WGS sequence"/>
</dbReference>
<sequence length="128" mass="14386">MNLQVWAAARARQLGLAGRDDGEEEGQRSNSMGFFTELMVGVGEFVKGMNDMVIINSWLEMSDQEAFGSIAVHVRDSSVEALDQLERTLLADAAARFDSSVRLRLIKFFAVFKICQSSRFEEFRAFPL</sequence>
<comment type="caution">
    <text evidence="1">The sequence shown here is derived from an EMBL/GenBank/DDBJ whole genome shotgun (WGS) entry which is preliminary data.</text>
</comment>
<evidence type="ECO:0000313" key="1">
    <source>
        <dbReference type="EMBL" id="GAA2016545.1"/>
    </source>
</evidence>
<keyword evidence="2" id="KW-1185">Reference proteome</keyword>